<organism evidence="1 2">
    <name type="scientific">Sphaeroforma arctica JP610</name>
    <dbReference type="NCBI Taxonomy" id="667725"/>
    <lineage>
        <taxon>Eukaryota</taxon>
        <taxon>Ichthyosporea</taxon>
        <taxon>Ichthyophonida</taxon>
        <taxon>Sphaeroforma</taxon>
    </lineage>
</organism>
<accession>A0A0L0F693</accession>
<dbReference type="GeneID" id="25915710"/>
<evidence type="ECO:0000313" key="1">
    <source>
        <dbReference type="EMBL" id="KNC72245.1"/>
    </source>
</evidence>
<feature type="non-terminal residue" evidence="1">
    <location>
        <position position="1"/>
    </location>
</feature>
<dbReference type="AlphaFoldDB" id="A0A0L0F693"/>
<reference evidence="1 2" key="1">
    <citation type="submission" date="2011-02" db="EMBL/GenBank/DDBJ databases">
        <title>The Genome Sequence of Sphaeroforma arctica JP610.</title>
        <authorList>
            <consortium name="The Broad Institute Genome Sequencing Platform"/>
            <person name="Russ C."/>
            <person name="Cuomo C."/>
            <person name="Young S.K."/>
            <person name="Zeng Q."/>
            <person name="Gargeya S."/>
            <person name="Alvarado L."/>
            <person name="Berlin A."/>
            <person name="Chapman S.B."/>
            <person name="Chen Z."/>
            <person name="Freedman E."/>
            <person name="Gellesch M."/>
            <person name="Goldberg J."/>
            <person name="Griggs A."/>
            <person name="Gujja S."/>
            <person name="Heilman E."/>
            <person name="Heiman D."/>
            <person name="Howarth C."/>
            <person name="Mehta T."/>
            <person name="Neiman D."/>
            <person name="Pearson M."/>
            <person name="Roberts A."/>
            <person name="Saif S."/>
            <person name="Shea T."/>
            <person name="Shenoy N."/>
            <person name="Sisk P."/>
            <person name="Stolte C."/>
            <person name="Sykes S."/>
            <person name="White J."/>
            <person name="Yandava C."/>
            <person name="Burger G."/>
            <person name="Gray M.W."/>
            <person name="Holland P.W.H."/>
            <person name="King N."/>
            <person name="Lang F.B.F."/>
            <person name="Roger A.J."/>
            <person name="Ruiz-Trillo I."/>
            <person name="Haas B."/>
            <person name="Nusbaum C."/>
            <person name="Birren B."/>
        </authorList>
    </citation>
    <scope>NUCLEOTIDE SEQUENCE [LARGE SCALE GENOMIC DNA]</scope>
    <source>
        <strain evidence="1 2">JP610</strain>
    </source>
</reference>
<proteinExistence type="predicted"/>
<keyword evidence="2" id="KW-1185">Reference proteome</keyword>
<protein>
    <submittedName>
        <fullName evidence="1">Uncharacterized protein</fullName>
    </submittedName>
</protein>
<dbReference type="EMBL" id="KQ247358">
    <property type="protein sequence ID" value="KNC72245.1"/>
    <property type="molecule type" value="Genomic_DNA"/>
</dbReference>
<evidence type="ECO:0000313" key="2">
    <source>
        <dbReference type="Proteomes" id="UP000054560"/>
    </source>
</evidence>
<dbReference type="RefSeq" id="XP_014146147.1">
    <property type="nucleotide sequence ID" value="XM_014290672.1"/>
</dbReference>
<dbReference type="Proteomes" id="UP000054560">
    <property type="component" value="Unassembled WGS sequence"/>
</dbReference>
<name>A0A0L0F693_9EUKA</name>
<sequence>AHGAQGEGDVEIEANRIVLGEQPTDTTANVHAHKRVKHALEPSELAKPIVTHNNELQGVQSQQTGKGQAKDQMLRKRDRVIRKLFQPKLIHAYDAHSHNREVKAGWTELFFDLIYVGAFTKYG</sequence>
<gene>
    <name evidence="1" type="ORF">SARC_15206</name>
</gene>